<dbReference type="Gene3D" id="1.10.1790.10">
    <property type="entry name" value="PRD domain"/>
    <property type="match status" value="2"/>
</dbReference>
<evidence type="ECO:0000313" key="8">
    <source>
        <dbReference type="Proteomes" id="UP000194885"/>
    </source>
</evidence>
<evidence type="ECO:0000256" key="3">
    <source>
        <dbReference type="ARBA" id="ARBA00023015"/>
    </source>
</evidence>
<keyword evidence="1" id="KW-0808">Transferase</keyword>
<dbReference type="InterPro" id="IPR013196">
    <property type="entry name" value="HTH_11"/>
</dbReference>
<dbReference type="Gene3D" id="3.40.50.2300">
    <property type="match status" value="1"/>
</dbReference>
<evidence type="ECO:0000256" key="4">
    <source>
        <dbReference type="ARBA" id="ARBA00023163"/>
    </source>
</evidence>
<keyword evidence="2" id="KW-0677">Repeat</keyword>
<proteinExistence type="predicted"/>
<dbReference type="InterPro" id="IPR013011">
    <property type="entry name" value="PTS_EIIB_2"/>
</dbReference>
<dbReference type="GO" id="GO:0009401">
    <property type="term" value="P:phosphoenolpyruvate-dependent sugar phosphotransferase system"/>
    <property type="evidence" value="ECO:0007669"/>
    <property type="project" value="InterPro"/>
</dbReference>
<reference evidence="7 8" key="1">
    <citation type="submission" date="2017-05" db="EMBL/GenBank/DDBJ databases">
        <title>The Genome Sequence of Enterococcus faecium 7H8_DIV0219.</title>
        <authorList>
            <consortium name="The Broad Institute Genomics Platform"/>
            <consortium name="The Broad Institute Genomic Center for Infectious Diseases"/>
            <person name="Earl A."/>
            <person name="Manson A."/>
            <person name="Schwartman J."/>
            <person name="Gilmore M."/>
            <person name="Abouelleil A."/>
            <person name="Cao P."/>
            <person name="Chapman S."/>
            <person name="Cusick C."/>
            <person name="Shea T."/>
            <person name="Young S."/>
            <person name="Neafsey D."/>
            <person name="Nusbaum C."/>
            <person name="Birren B."/>
        </authorList>
    </citation>
    <scope>NUCLEOTIDE SEQUENCE [LARGE SCALE GENOMIC DNA]</scope>
    <source>
        <strain evidence="7 8">7H8_DIV0219</strain>
    </source>
</reference>
<feature type="domain" description="PRD" evidence="6">
    <location>
        <begin position="295"/>
        <end position="402"/>
    </location>
</feature>
<evidence type="ECO:0000256" key="2">
    <source>
        <dbReference type="ARBA" id="ARBA00022737"/>
    </source>
</evidence>
<accession>A0A242BLC5</accession>
<dbReference type="Pfam" id="PF08279">
    <property type="entry name" value="HTH_11"/>
    <property type="match status" value="1"/>
</dbReference>
<dbReference type="InterPro" id="IPR036095">
    <property type="entry name" value="PTS_EIIB-like_sf"/>
</dbReference>
<dbReference type="CDD" id="cd05568">
    <property type="entry name" value="PTS_IIB_bgl_like"/>
    <property type="match status" value="1"/>
</dbReference>
<dbReference type="InterPro" id="IPR036390">
    <property type="entry name" value="WH_DNA-bd_sf"/>
</dbReference>
<feature type="domain" description="PRD" evidence="6">
    <location>
        <begin position="181"/>
        <end position="291"/>
    </location>
</feature>
<evidence type="ECO:0008006" key="9">
    <source>
        <dbReference type="Google" id="ProtNLM"/>
    </source>
</evidence>
<gene>
    <name evidence="7" type="ORF">A5810_000619</name>
</gene>
<evidence type="ECO:0000256" key="1">
    <source>
        <dbReference type="ARBA" id="ARBA00022679"/>
    </source>
</evidence>
<feature type="domain" description="PTS EIIB type-2" evidence="5">
    <location>
        <begin position="403"/>
        <end position="494"/>
    </location>
</feature>
<dbReference type="SUPFAM" id="SSF63520">
    <property type="entry name" value="PTS-regulatory domain, PRD"/>
    <property type="match status" value="2"/>
</dbReference>
<dbReference type="PANTHER" id="PTHR30185">
    <property type="entry name" value="CRYPTIC BETA-GLUCOSIDE BGL OPERON ANTITERMINATOR"/>
    <property type="match status" value="1"/>
</dbReference>
<evidence type="ECO:0000259" key="5">
    <source>
        <dbReference type="PROSITE" id="PS51099"/>
    </source>
</evidence>
<organism evidence="7 8">
    <name type="scientific">Enterococcus faecium</name>
    <name type="common">Streptococcus faecium</name>
    <dbReference type="NCBI Taxonomy" id="1352"/>
    <lineage>
        <taxon>Bacteria</taxon>
        <taxon>Bacillati</taxon>
        <taxon>Bacillota</taxon>
        <taxon>Bacilli</taxon>
        <taxon>Lactobacillales</taxon>
        <taxon>Enterococcaceae</taxon>
        <taxon>Enterococcus</taxon>
    </lineage>
</organism>
<sequence>MTSQMNRENKLVLLLSKQNHYMTSEELADLLDTSTKTVYRLVKKINTEFQNGYLILSEKGKGYKLDYEKFIERNKETNNLSISLSPNERQNRVIEELLLSSPRAIRISELFNAYEVGDSAISNDEKSIAQKLRKFDLQLIRKNRTLAIKGLEEDIRRGLAEVIWRMNILDIDEINASKTFNFNRYDVLFVSDQLKLIEKILEGGLPYPYNVNIFSHLYILISRSRKRSAPAREEELTTEQIEFFEKDNQIKKTAEIVIQNVEKYLTTSLSVNESYYLYQYLVSSRMEKTTKEIKKFPEEVEKITTYYLTEVGKRINMKVTNESIFIDLANHIKPMINRLKNRIHVKNGLLDQIQLTYEKIYNSVSEVSKEVSQHFKLPLINADEIGFITLYFARMLETQQLPIQTLIMCTTGIGTSELLKAKIIKKFPDLNIVDVIATKNYRTALEKNPNIELILTTVGIRSRLGVHTLLVSAMLTADDQSRIQKKIGEIYNER</sequence>
<keyword evidence="4" id="KW-0804">Transcription</keyword>
<dbReference type="Gene3D" id="1.10.10.10">
    <property type="entry name" value="Winged helix-like DNA-binding domain superfamily/Winged helix DNA-binding domain"/>
    <property type="match status" value="1"/>
</dbReference>
<dbReference type="InterPro" id="IPR011608">
    <property type="entry name" value="PRD"/>
</dbReference>
<dbReference type="GO" id="GO:0008982">
    <property type="term" value="F:protein-N(PI)-phosphohistidine-sugar phosphotransferase activity"/>
    <property type="evidence" value="ECO:0007669"/>
    <property type="project" value="InterPro"/>
</dbReference>
<keyword evidence="3" id="KW-0805">Transcription regulation</keyword>
<dbReference type="PANTHER" id="PTHR30185:SF18">
    <property type="entry name" value="TRANSCRIPTIONAL REGULATOR MTLR"/>
    <property type="match status" value="1"/>
</dbReference>
<dbReference type="InterPro" id="IPR036388">
    <property type="entry name" value="WH-like_DNA-bd_sf"/>
</dbReference>
<name>A0A242BLC5_ENTFC</name>
<dbReference type="SUPFAM" id="SSF52794">
    <property type="entry name" value="PTS system IIB component-like"/>
    <property type="match status" value="1"/>
</dbReference>
<dbReference type="PROSITE" id="PS51372">
    <property type="entry name" value="PRD_2"/>
    <property type="match status" value="2"/>
</dbReference>
<dbReference type="PROSITE" id="PS51099">
    <property type="entry name" value="PTS_EIIB_TYPE_2"/>
    <property type="match status" value="1"/>
</dbReference>
<protein>
    <recommendedName>
        <fullName evidence="9">PRD domain-containing protein</fullName>
    </recommendedName>
</protein>
<dbReference type="Proteomes" id="UP000194885">
    <property type="component" value="Unassembled WGS sequence"/>
</dbReference>
<evidence type="ECO:0000259" key="6">
    <source>
        <dbReference type="PROSITE" id="PS51372"/>
    </source>
</evidence>
<comment type="caution">
    <text evidence="7">The sequence shown here is derived from an EMBL/GenBank/DDBJ whole genome shotgun (WGS) entry which is preliminary data.</text>
</comment>
<dbReference type="RefSeq" id="WP_086323005.1">
    <property type="nucleotide sequence ID" value="NZ_NGKW01000001.1"/>
</dbReference>
<dbReference type="Pfam" id="PF00874">
    <property type="entry name" value="PRD"/>
    <property type="match status" value="1"/>
</dbReference>
<dbReference type="InterPro" id="IPR036634">
    <property type="entry name" value="PRD_sf"/>
</dbReference>
<evidence type="ECO:0000313" key="7">
    <source>
        <dbReference type="EMBL" id="OTN96284.1"/>
    </source>
</evidence>
<dbReference type="InterPro" id="IPR050661">
    <property type="entry name" value="BglG_antiterminators"/>
</dbReference>
<dbReference type="AlphaFoldDB" id="A0A242BLC5"/>
<dbReference type="SUPFAM" id="SSF46785">
    <property type="entry name" value="Winged helix' DNA-binding domain"/>
    <property type="match status" value="1"/>
</dbReference>
<dbReference type="EMBL" id="NGKW01000001">
    <property type="protein sequence ID" value="OTN96284.1"/>
    <property type="molecule type" value="Genomic_DNA"/>
</dbReference>
<dbReference type="GO" id="GO:0006355">
    <property type="term" value="P:regulation of DNA-templated transcription"/>
    <property type="evidence" value="ECO:0007669"/>
    <property type="project" value="InterPro"/>
</dbReference>